<organism evidence="9 10">
    <name type="scientific">Trinickia terrae</name>
    <dbReference type="NCBI Taxonomy" id="2571161"/>
    <lineage>
        <taxon>Bacteria</taxon>
        <taxon>Pseudomonadati</taxon>
        <taxon>Pseudomonadota</taxon>
        <taxon>Betaproteobacteria</taxon>
        <taxon>Burkholderiales</taxon>
        <taxon>Burkholderiaceae</taxon>
        <taxon>Trinickia</taxon>
    </lineage>
</organism>
<feature type="domain" description="Carrier" evidence="7">
    <location>
        <begin position="513"/>
        <end position="588"/>
    </location>
</feature>
<dbReference type="CDD" id="cd00833">
    <property type="entry name" value="PKS"/>
    <property type="match status" value="1"/>
</dbReference>
<dbReference type="PROSITE" id="PS50075">
    <property type="entry name" value="CARRIER"/>
    <property type="match status" value="2"/>
</dbReference>
<dbReference type="FunFam" id="3.40.50.980:FF:000001">
    <property type="entry name" value="Non-ribosomal peptide synthetase"/>
    <property type="match status" value="1"/>
</dbReference>
<dbReference type="GO" id="GO:0004312">
    <property type="term" value="F:fatty acid synthase activity"/>
    <property type="evidence" value="ECO:0007669"/>
    <property type="project" value="TreeGrafter"/>
</dbReference>
<dbReference type="Gene3D" id="3.40.50.980">
    <property type="match status" value="2"/>
</dbReference>
<feature type="compositionally biased region" description="Low complexity" evidence="6">
    <location>
        <begin position="1613"/>
        <end position="1629"/>
    </location>
</feature>
<dbReference type="PROSITE" id="PS52004">
    <property type="entry name" value="KS3_2"/>
    <property type="match status" value="1"/>
</dbReference>
<dbReference type="Gene3D" id="3.30.559.30">
    <property type="entry name" value="Nonribosomal peptide synthetase, condensation domain"/>
    <property type="match status" value="1"/>
</dbReference>
<dbReference type="Pfam" id="PF00501">
    <property type="entry name" value="AMP-binding"/>
    <property type="match status" value="1"/>
</dbReference>
<dbReference type="InterPro" id="IPR036736">
    <property type="entry name" value="ACP-like_sf"/>
</dbReference>
<dbReference type="InterPro" id="IPR023213">
    <property type="entry name" value="CAT-like_dom_sf"/>
</dbReference>
<dbReference type="PROSITE" id="PS00455">
    <property type="entry name" value="AMP_BINDING"/>
    <property type="match status" value="1"/>
</dbReference>
<dbReference type="InterPro" id="IPR001242">
    <property type="entry name" value="Condensation_dom"/>
</dbReference>
<evidence type="ECO:0000256" key="3">
    <source>
        <dbReference type="ARBA" id="ARBA00022553"/>
    </source>
</evidence>
<name>A0A4U1I4S4_9BURK</name>
<dbReference type="SUPFAM" id="SSF52777">
    <property type="entry name" value="CoA-dependent acyltransferases"/>
    <property type="match status" value="2"/>
</dbReference>
<evidence type="ECO:0000256" key="5">
    <source>
        <dbReference type="ARBA" id="ARBA00029443"/>
    </source>
</evidence>
<dbReference type="EMBL" id="SWJE01000007">
    <property type="protein sequence ID" value="TKC88299.1"/>
    <property type="molecule type" value="Genomic_DNA"/>
</dbReference>
<feature type="region of interest" description="Disordered" evidence="6">
    <location>
        <begin position="1811"/>
        <end position="1831"/>
    </location>
</feature>
<feature type="compositionally biased region" description="Low complexity" evidence="6">
    <location>
        <begin position="591"/>
        <end position="600"/>
    </location>
</feature>
<dbReference type="InterPro" id="IPR009081">
    <property type="entry name" value="PP-bd_ACP"/>
</dbReference>
<dbReference type="PROSITE" id="PS00606">
    <property type="entry name" value="KS3_1"/>
    <property type="match status" value="1"/>
</dbReference>
<dbReference type="SMART" id="SM00823">
    <property type="entry name" value="PKS_PP"/>
    <property type="match status" value="2"/>
</dbReference>
<gene>
    <name evidence="9" type="ORF">FAZ69_14205</name>
</gene>
<dbReference type="Gene3D" id="3.40.47.10">
    <property type="match status" value="1"/>
</dbReference>
<dbReference type="Gene3D" id="3.40.366.10">
    <property type="entry name" value="Malonyl-Coenzyme A Acyl Carrier Protein, domain 2"/>
    <property type="match status" value="1"/>
</dbReference>
<dbReference type="Gene3D" id="1.10.1200.10">
    <property type="entry name" value="ACP-like"/>
    <property type="match status" value="2"/>
</dbReference>
<feature type="domain" description="Carrier" evidence="7">
    <location>
        <begin position="1529"/>
        <end position="1607"/>
    </location>
</feature>
<dbReference type="NCBIfam" id="TIGR01733">
    <property type="entry name" value="AA-adenyl-dom"/>
    <property type="match status" value="1"/>
</dbReference>
<protein>
    <submittedName>
        <fullName evidence="9">Amino acid adenylation domain-containing protein</fullName>
    </submittedName>
</protein>
<dbReference type="Gene3D" id="3.30.300.30">
    <property type="match status" value="1"/>
</dbReference>
<dbReference type="InterPro" id="IPR006162">
    <property type="entry name" value="Ppantetheine_attach_site"/>
</dbReference>
<dbReference type="InterPro" id="IPR014031">
    <property type="entry name" value="Ketoacyl_synth_C"/>
</dbReference>
<dbReference type="SUPFAM" id="SSF53901">
    <property type="entry name" value="Thiolase-like"/>
    <property type="match status" value="1"/>
</dbReference>
<dbReference type="Pfam" id="PF00550">
    <property type="entry name" value="PP-binding"/>
    <property type="match status" value="2"/>
</dbReference>
<dbReference type="GO" id="GO:0031177">
    <property type="term" value="F:phosphopantetheine binding"/>
    <property type="evidence" value="ECO:0007669"/>
    <property type="project" value="InterPro"/>
</dbReference>
<dbReference type="InterPro" id="IPR032821">
    <property type="entry name" value="PKS_assoc"/>
</dbReference>
<dbReference type="SMART" id="SM00825">
    <property type="entry name" value="PKS_KS"/>
    <property type="match status" value="1"/>
</dbReference>
<evidence type="ECO:0000259" key="8">
    <source>
        <dbReference type="PROSITE" id="PS52004"/>
    </source>
</evidence>
<dbReference type="InterPro" id="IPR020806">
    <property type="entry name" value="PKS_PP-bd"/>
</dbReference>
<dbReference type="SUPFAM" id="SSF55048">
    <property type="entry name" value="Probable ACP-binding domain of malonyl-CoA ACP transacylase"/>
    <property type="match status" value="1"/>
</dbReference>
<evidence type="ECO:0000256" key="2">
    <source>
        <dbReference type="ARBA" id="ARBA00022450"/>
    </source>
</evidence>
<feature type="domain" description="Ketosynthase family 3 (KS3)" evidence="8">
    <location>
        <begin position="613"/>
        <end position="1039"/>
    </location>
</feature>
<dbReference type="Pfam" id="PF13193">
    <property type="entry name" value="AMP-binding_C"/>
    <property type="match status" value="1"/>
</dbReference>
<dbReference type="InterPro" id="IPR014043">
    <property type="entry name" value="Acyl_transferase_dom"/>
</dbReference>
<dbReference type="Gene3D" id="3.30.70.3290">
    <property type="match status" value="1"/>
</dbReference>
<proteinExistence type="inferred from homology"/>
<accession>A0A4U1I4S4</accession>
<keyword evidence="2" id="KW-0596">Phosphopantetheine</keyword>
<dbReference type="SUPFAM" id="SSF56801">
    <property type="entry name" value="Acetyl-CoA synthetase-like"/>
    <property type="match status" value="1"/>
</dbReference>
<dbReference type="InterPro" id="IPR016035">
    <property type="entry name" value="Acyl_Trfase/lysoPLipase"/>
</dbReference>
<dbReference type="InterPro" id="IPR016039">
    <property type="entry name" value="Thiolase-like"/>
</dbReference>
<dbReference type="OrthoDB" id="9778690at2"/>
<dbReference type="InterPro" id="IPR018201">
    <property type="entry name" value="Ketoacyl_synth_AS"/>
</dbReference>
<dbReference type="InterPro" id="IPR020845">
    <property type="entry name" value="AMP-binding_CS"/>
</dbReference>
<reference evidence="9 10" key="1">
    <citation type="submission" date="2019-04" db="EMBL/GenBank/DDBJ databases">
        <title>Trinickia sp. 7GSK02, isolated from subtropical forest soil.</title>
        <authorList>
            <person name="Gao Z.-H."/>
            <person name="Qiu L.-H."/>
        </authorList>
    </citation>
    <scope>NUCLEOTIDE SEQUENCE [LARGE SCALE GENOMIC DNA]</scope>
    <source>
        <strain evidence="9 10">7GSK02</strain>
    </source>
</reference>
<keyword evidence="4" id="KW-0808">Transferase</keyword>
<sequence>MSISMKPAQFDSLPILVQATRKQFPNRTAITFKEVDFTYLDIDRDVNRIAAKLIEAGMRRGDLVALHVERSVNMLVAMLAIHRVGAAYVPLDPAYPRERQNYIVRDSGLQCLVYDQVLNIDEPVRHCIDLSGAWFRASDAVEPVEAVPVAYEDVAYVIYTSGSTGRPKGVKVHHGAVANFLHSMRARPGMGASDTLLAVTTPSFDISVLELFLPLLVGGKIVLASRDEVADGGRLAELIEQHAVTVMQATPATWRMLFIAGWRGAPGLKALCGGEALDTALANQLLQATGSLWNMYGPTETTVWSTCHRVAPGEQPIPAGAPIDNTTLHVLGPQLDPVEDGETGELYIGGAGVALGYTDDALTRARFLKDPFSHDPQARLYRTGDLAYRTADGTLVLKGRADDQVKVKGFRIELNDVQENLLQIAGVEQAAVIAATNADGVTSLAGFVVPSRDRHVTPESIKAALAARVPEYMIPAKLLLVRSLPLTPNGKIDRASLKALRLEDDTAGDPDTLVYETRKELIVKIVQHLLGEKTVATDVSLFDLGLDSLQANRLVAMLAKHSGIKVSVAALFEHPTLDGFHAYVEQRAAADASGAAAPKSAPRRRKRRAGADDERIAVIGMAGRFPGADSVGQLWDILASGRDTITRFSRAEDDPGITGDIANNENYVRARGMIKGADLFDASHFGISPNDAIVMDPQQRVFLEVAWEAMESAGYDADRFDGLVGVYAGMGNNFYYHYNVSTHPDLIEMVGEVQVEVGREKDHIATLVSHKLNLTGPSLSINTACSTGLVAIDSAVHSLLSHQCDMALAGAIELRTPQMSGQVHEPGGIFTRDGKCRPFSDDASGTMFSDGAGAVVLKRLSDAIADGDVIHGVIIGSAVNHDGMHKKSYLAPSIQGQMDVIATAQERAEISPESITYMEAHGTATPVGDPIEFEALKNVFEAGTAKKNFCALGSVKGNLGHPTTAAGVVGLIKVCLALTNRKIPPLVNFSRINPNIDIENSPFYVNTDLRDWPAGPAPRRAAISSFGFCGTNAHLIVEEAPSRPIAAEEPCNRPYTLLPYSASSESALKALASRVQAQAAHAAADIGYTLAVGRRRLRHRGFGILDRENRHADERFTPDTQYVIRRGANRTAKPKLVFAFPGQGSQYVDMGSNLYRQEPAFRAALDECAAILRKHLGEDIRSVLFPSAGVDPDAFQARLNNTRFTQPAVFCVEYALAKTLMSWGLEAESFVGHSIGEFVAATLAGVFSLPDALELIAARGRLMSELPEGGMLSVRLPHEQLAGDLDASLSIAAINGPGLCVAAGPRDRIDALKQTLDERGVRSQLLHTSHAFHSSMMDAAVEPFLEIVRRMELHAPRIPIVSTATGQPMTDHDATSPLYWANHLRLPVRFAEAVGTLCMEDNVVLLEVGPRTTLCSLASMQFKRESRQFAISTLNDSARDDEEALSLARALGHLWLAGFELDWQAYYGRASRRVELPAYPFERKRYWIDPAQTRPAGERHAGQPTPSAADAEACLPPAIRETPGKRPATSKAGLLGELKRILESISGESYDDVSPAASLFELGLDSLLLTPLTYKLKEMFGVTVTFRQLLSDLSTLESIVDHIGEHAAVKPADANQPSASSGSSGNSDADGLELQPAQRIVFERSMRSTAASLAHHESATVMLTGPVDKDALVRAIHDLPVRHDALRATFGGDPARMSIAAEPATSAAIRWIEGRGQALDAIVEEDARTPFSLDAGPLVRFSVVTLGDARLAVLIAAHAAVCDGWSLDVLIEQLAKRYNANLSAKPDTAATPSQWRDYMAQRLAADADGAQAAHARREPPSSDIGAAATHDNAGPAADAFESIHRTIGISPPQAQQIRAASTKHQCSPFTLLLAAAQLALASWRDRQPSAIDIPIAGQSLHNLPTLVGQCTNWVTVSQPLDASEGVRAFLRKLQRALLDAQESCFAPRRPASGPKAAPDAAFVHTKRLRPADYAFAGLQAEYTLNRRRRQWYGLEFHVTEYADRFAVDCSCRLSDHSAQAPEHLLSAFEGALAALVSGPADVRIADVLTAARSPLAHRVEHAGPPGGTPQVDEDFGIEEEIL</sequence>
<dbReference type="GO" id="GO:0006633">
    <property type="term" value="P:fatty acid biosynthetic process"/>
    <property type="evidence" value="ECO:0007669"/>
    <property type="project" value="InterPro"/>
</dbReference>
<dbReference type="Pfam" id="PF00109">
    <property type="entry name" value="ketoacyl-synt"/>
    <property type="match status" value="1"/>
</dbReference>
<dbReference type="PANTHER" id="PTHR43775">
    <property type="entry name" value="FATTY ACID SYNTHASE"/>
    <property type="match status" value="1"/>
</dbReference>
<evidence type="ECO:0000313" key="9">
    <source>
        <dbReference type="EMBL" id="TKC88299.1"/>
    </source>
</evidence>
<dbReference type="InterPro" id="IPR050091">
    <property type="entry name" value="PKS_NRPS_Biosynth_Enz"/>
</dbReference>
<keyword evidence="10" id="KW-1185">Reference proteome</keyword>
<dbReference type="SMART" id="SM00827">
    <property type="entry name" value="PKS_AT"/>
    <property type="match status" value="1"/>
</dbReference>
<dbReference type="Gene3D" id="2.30.38.10">
    <property type="entry name" value="Luciferase, Domain 3"/>
    <property type="match status" value="1"/>
</dbReference>
<dbReference type="InterPro" id="IPR010071">
    <property type="entry name" value="AA_adenyl_dom"/>
</dbReference>
<evidence type="ECO:0000256" key="6">
    <source>
        <dbReference type="SAM" id="MobiDB-lite"/>
    </source>
</evidence>
<evidence type="ECO:0000259" key="7">
    <source>
        <dbReference type="PROSITE" id="PS50075"/>
    </source>
</evidence>
<dbReference type="Pfam" id="PF02801">
    <property type="entry name" value="Ketoacyl-synt_C"/>
    <property type="match status" value="1"/>
</dbReference>
<dbReference type="Pfam" id="PF00698">
    <property type="entry name" value="Acyl_transf_1"/>
    <property type="match status" value="1"/>
</dbReference>
<feature type="region of interest" description="Disordered" evidence="6">
    <location>
        <begin position="1608"/>
        <end position="1631"/>
    </location>
</feature>
<evidence type="ECO:0000256" key="4">
    <source>
        <dbReference type="ARBA" id="ARBA00022679"/>
    </source>
</evidence>
<dbReference type="SUPFAM" id="SSF47336">
    <property type="entry name" value="ACP-like"/>
    <property type="match status" value="2"/>
</dbReference>
<evidence type="ECO:0000313" key="10">
    <source>
        <dbReference type="Proteomes" id="UP000305539"/>
    </source>
</evidence>
<dbReference type="CDD" id="cd12116">
    <property type="entry name" value="A_NRPS_Ta1_like"/>
    <property type="match status" value="1"/>
</dbReference>
<feature type="region of interest" description="Disordered" evidence="6">
    <location>
        <begin position="591"/>
        <end position="611"/>
    </location>
</feature>
<dbReference type="Gene3D" id="3.30.559.10">
    <property type="entry name" value="Chloramphenicol acetyltransferase-like domain"/>
    <property type="match status" value="1"/>
</dbReference>
<dbReference type="Pfam" id="PF16197">
    <property type="entry name" value="KAsynt_C_assoc"/>
    <property type="match status" value="1"/>
</dbReference>
<dbReference type="InterPro" id="IPR025110">
    <property type="entry name" value="AMP-bd_C"/>
</dbReference>
<dbReference type="GO" id="GO:0004315">
    <property type="term" value="F:3-oxoacyl-[acyl-carrier-protein] synthase activity"/>
    <property type="evidence" value="ECO:0007669"/>
    <property type="project" value="InterPro"/>
</dbReference>
<dbReference type="InterPro" id="IPR000873">
    <property type="entry name" value="AMP-dep_synth/lig_dom"/>
</dbReference>
<dbReference type="InterPro" id="IPR045851">
    <property type="entry name" value="AMP-bd_C_sf"/>
</dbReference>
<dbReference type="Proteomes" id="UP000305539">
    <property type="component" value="Unassembled WGS sequence"/>
</dbReference>
<dbReference type="SUPFAM" id="SSF52151">
    <property type="entry name" value="FabD/lysophospholipase-like"/>
    <property type="match status" value="1"/>
</dbReference>
<keyword evidence="3" id="KW-0597">Phosphoprotein</keyword>
<comment type="cofactor">
    <cofactor evidence="1">
        <name>pantetheine 4'-phosphate</name>
        <dbReference type="ChEBI" id="CHEBI:47942"/>
    </cofactor>
</comment>
<dbReference type="PROSITE" id="PS00012">
    <property type="entry name" value="PHOSPHOPANTETHEINE"/>
    <property type="match status" value="1"/>
</dbReference>
<dbReference type="InterPro" id="IPR001227">
    <property type="entry name" value="Ac_transferase_dom_sf"/>
</dbReference>
<dbReference type="Pfam" id="PF00668">
    <property type="entry name" value="Condensation"/>
    <property type="match status" value="1"/>
</dbReference>
<dbReference type="InterPro" id="IPR014030">
    <property type="entry name" value="Ketoacyl_synth_N"/>
</dbReference>
<dbReference type="PANTHER" id="PTHR43775:SF51">
    <property type="entry name" value="INACTIVE PHENOLPHTHIOCEROL SYNTHESIS POLYKETIDE SYNTHASE TYPE I PKS1-RELATED"/>
    <property type="match status" value="1"/>
</dbReference>
<dbReference type="InterPro" id="IPR016036">
    <property type="entry name" value="Malonyl_transacylase_ACP-bd"/>
</dbReference>
<dbReference type="InterPro" id="IPR020841">
    <property type="entry name" value="PKS_Beta-ketoAc_synthase_dom"/>
</dbReference>
<comment type="similarity">
    <text evidence="5">In the C-terminal section; belongs to the NRP synthetase family.</text>
</comment>
<comment type="caution">
    <text evidence="9">The sequence shown here is derived from an EMBL/GenBank/DDBJ whole genome shotgun (WGS) entry which is preliminary data.</text>
</comment>
<evidence type="ECO:0000256" key="1">
    <source>
        <dbReference type="ARBA" id="ARBA00001957"/>
    </source>
</evidence>